<dbReference type="Proteomes" id="UP000245910">
    <property type="component" value="Chromosome IIII"/>
</dbReference>
<keyword evidence="1" id="KW-1133">Transmembrane helix</keyword>
<feature type="transmembrane region" description="Helical" evidence="1">
    <location>
        <begin position="30"/>
        <end position="57"/>
    </location>
</feature>
<evidence type="ECO:0000256" key="1">
    <source>
        <dbReference type="SAM" id="Phobius"/>
    </source>
</evidence>
<protein>
    <submittedName>
        <fullName evidence="2">Uncharacterized protein</fullName>
    </submittedName>
</protein>
<keyword evidence="1" id="KW-0472">Membrane</keyword>
<sequence length="668" mass="74124">MVQLVPYEGLWRDYSQDGLGQLTLTLPIRYGAYLISAMTLLISLAGSRLWTIIAYGLHQSRLGHKTQFDPVHLQIQTLLRNDVTPFSAMKDAFLLSRAWGGKLLSLEKRLVPLMCLAALLSVLTTVAGILASSMATRSEEAIRILAMPEECGSWEFNWTKLHSLYTEAARNPLSHHLNAITKDAMDARAYAKEFYSDTKPLSAASSKFPVEKLPYTDTMEPCPFGGKNRCLSNNTSSLNISMAWDTGMLDSHTHLGVNARTEDRVNFRKKVTCSPVNVDDLVTSTKGDGIVVNELQKLLNMSFSIPLIFQSNKLATNGYTATGAFYLGALKSQGWAWPFNRAHTDLSLCLISQNSVTYPEPVYDPLFWANGSSIYRDVNGVVQYFGNNDFNILACLEQIQLCNPRAGKCTNITDSVTALRETEALELNIKQRMTLHRTAMLLGLGNIASLGPQSLGAAGLLARDRTYSDTLSTSLPPDQWQKEATLWFETGLALLQAHFIRFLGRIDLSSPAMYGDFLIYKPLADLPLRPELDAARTLCHNQKIATTGRLQNFRFVDLILVFALSLCVILTSLLLERCVKTGRRHWVTHTGQSRQLTWEMDGKFWLLHIALGSVGVGPWRLGGNSMDSSIPVADESHLLNGPTELGAEHFYTSNKEVGNTVRAINLLL</sequence>
<evidence type="ECO:0000313" key="2">
    <source>
        <dbReference type="EMBL" id="CEI38402.1"/>
    </source>
</evidence>
<proteinExistence type="predicted"/>
<accession>A0A2L2TA64</accession>
<keyword evidence="1" id="KW-0812">Transmembrane</keyword>
<feature type="transmembrane region" description="Helical" evidence="1">
    <location>
        <begin position="110"/>
        <end position="131"/>
    </location>
</feature>
<reference evidence="3" key="1">
    <citation type="submission" date="2014-10" db="EMBL/GenBank/DDBJ databases">
        <authorList>
            <person name="King R."/>
        </authorList>
    </citation>
    <scope>NUCLEOTIDE SEQUENCE [LARGE SCALE GENOMIC DNA]</scope>
    <source>
        <strain evidence="3">A3/5</strain>
    </source>
</reference>
<feature type="transmembrane region" description="Helical" evidence="1">
    <location>
        <begin position="555"/>
        <end position="575"/>
    </location>
</feature>
<evidence type="ECO:0000313" key="3">
    <source>
        <dbReference type="Proteomes" id="UP000245910"/>
    </source>
</evidence>
<dbReference type="AlphaFoldDB" id="A0A2L2TA64"/>
<keyword evidence="3" id="KW-1185">Reference proteome</keyword>
<dbReference type="EMBL" id="LN649232">
    <property type="protein sequence ID" value="CEI38402.1"/>
    <property type="molecule type" value="Genomic_DNA"/>
</dbReference>
<organism evidence="2 3">
    <name type="scientific">Fusarium venenatum</name>
    <dbReference type="NCBI Taxonomy" id="56646"/>
    <lineage>
        <taxon>Eukaryota</taxon>
        <taxon>Fungi</taxon>
        <taxon>Dikarya</taxon>
        <taxon>Ascomycota</taxon>
        <taxon>Pezizomycotina</taxon>
        <taxon>Sordariomycetes</taxon>
        <taxon>Hypocreomycetidae</taxon>
        <taxon>Hypocreales</taxon>
        <taxon>Nectriaceae</taxon>
        <taxon>Fusarium</taxon>
    </lineage>
</organism>
<name>A0A2L2TA64_9HYPO</name>